<dbReference type="Gene3D" id="3.40.109.10">
    <property type="entry name" value="NADH Oxidase"/>
    <property type="match status" value="2"/>
</dbReference>
<organism evidence="1 2">
    <name type="scientific">Streptomyces cupreus</name>
    <dbReference type="NCBI Taxonomy" id="2759956"/>
    <lineage>
        <taxon>Bacteria</taxon>
        <taxon>Bacillati</taxon>
        <taxon>Actinomycetota</taxon>
        <taxon>Actinomycetes</taxon>
        <taxon>Kitasatosporales</taxon>
        <taxon>Streptomycetaceae</taxon>
        <taxon>Streptomyces</taxon>
    </lineage>
</organism>
<evidence type="ECO:0000313" key="1">
    <source>
        <dbReference type="EMBL" id="MBC2901994.1"/>
    </source>
</evidence>
<keyword evidence="2" id="KW-1185">Reference proteome</keyword>
<gene>
    <name evidence="1" type="ORF">H4N64_10310</name>
</gene>
<dbReference type="EMBL" id="JACMSF010000008">
    <property type="protein sequence ID" value="MBC2901994.1"/>
    <property type="molecule type" value="Genomic_DNA"/>
</dbReference>
<dbReference type="InterPro" id="IPR052544">
    <property type="entry name" value="Bacteriocin_Proc_Enz"/>
</dbReference>
<evidence type="ECO:0000313" key="2">
    <source>
        <dbReference type="Proteomes" id="UP000584670"/>
    </source>
</evidence>
<dbReference type="SUPFAM" id="SSF55469">
    <property type="entry name" value="FMN-dependent nitroreductase-like"/>
    <property type="match status" value="1"/>
</dbReference>
<protein>
    <submittedName>
        <fullName evidence="1">SagB family peptide dehydrogenase</fullName>
    </submittedName>
</protein>
<dbReference type="InterPro" id="IPR020051">
    <property type="entry name" value="SagB-type_dehydrogenase"/>
</dbReference>
<reference evidence="1 2" key="1">
    <citation type="submission" date="2020-08" db="EMBL/GenBank/DDBJ databases">
        <title>Streptomyces sp. PSKA01 genome sequencing and assembly.</title>
        <authorList>
            <person name="Mandal S."/>
            <person name="Maiti P.K."/>
            <person name="Das P."/>
        </authorList>
    </citation>
    <scope>NUCLEOTIDE SEQUENCE [LARGE SCALE GENOMIC DNA]</scope>
    <source>
        <strain evidence="1 2">PSKA01</strain>
    </source>
</reference>
<dbReference type="Proteomes" id="UP000584670">
    <property type="component" value="Unassembled WGS sequence"/>
</dbReference>
<dbReference type="PANTHER" id="PTHR43745:SF2">
    <property type="entry name" value="NITROREDUCTASE MJ1384-RELATED"/>
    <property type="match status" value="1"/>
</dbReference>
<dbReference type="RefSeq" id="WP_186281905.1">
    <property type="nucleotide sequence ID" value="NZ_JACMSF010000008.1"/>
</dbReference>
<accession>A0A7X1J0U2</accession>
<proteinExistence type="predicted"/>
<dbReference type="CDD" id="cd02142">
    <property type="entry name" value="McbC_SagB-like_oxidoreductase"/>
    <property type="match status" value="1"/>
</dbReference>
<dbReference type="PANTHER" id="PTHR43745">
    <property type="entry name" value="NITROREDUCTASE MJ1384-RELATED"/>
    <property type="match status" value="1"/>
</dbReference>
<comment type="caution">
    <text evidence="1">The sequence shown here is derived from an EMBL/GenBank/DDBJ whole genome shotgun (WGS) entry which is preliminary data.</text>
</comment>
<dbReference type="AlphaFoldDB" id="A0A7X1J0U2"/>
<dbReference type="GO" id="GO:0016491">
    <property type="term" value="F:oxidoreductase activity"/>
    <property type="evidence" value="ECO:0007669"/>
    <property type="project" value="InterPro"/>
</dbReference>
<dbReference type="NCBIfam" id="TIGR03605">
    <property type="entry name" value="antibiot_sagB"/>
    <property type="match status" value="1"/>
</dbReference>
<name>A0A7X1J0U2_9ACTN</name>
<dbReference type="InterPro" id="IPR000415">
    <property type="entry name" value="Nitroreductase-like"/>
</dbReference>
<sequence>MTAIERPVRAPESPGARYWHRSLHDYADLIGQGPGGREGGAEEPERFTRFGGLPRYPLPAPPGTLGPLARCFGPPGAGHATTVSAPTAAFHSALLHYTCGVLRTELGPTARWPYHRAVPSARCFAPVETYLWTPGHEELPAGVYAYDPAHHTLVLLRAGDFRALLGAALGADLGDAVGVLLLSTVFWRTAFRYGAYAYRLCAQETGLVAGNALMVAGALGVRGHLHHQFLDGVLERLTGASRPDESIAAVLPLYGSDVDRPILRSTARHTEAELCAGIGEVGRPASAATGIRALADLVEVDSAARLTDTASFARLAPSVSPPSAVVAPAGELGHCLRQRTSGAPAFHPKRRPVPLETILRAVRPAFAPFVSDAVPHGTAPPVTAHVWAVDVTGAEGGVHEMTVRGLRYVEPARAADLGLEAANINYRTVNAVVFLSVPARDGQVAFDDRGFRVLHHEAGAVAQRVCVLSAVSGLAARIHNGYPAGRLARALRLPPGHEPVFQIALGTPGADERYLMPLPTPWKAVPAA</sequence>